<protein>
    <submittedName>
        <fullName evidence="3">Polyisoprenoid-binding protein YceI</fullName>
    </submittedName>
</protein>
<gene>
    <name evidence="3" type="ORF">SAMN05421788_11525</name>
</gene>
<dbReference type="PANTHER" id="PTHR34406">
    <property type="entry name" value="PROTEIN YCEI"/>
    <property type="match status" value="1"/>
</dbReference>
<sequence>MKKMLLTAGAVVTLVAMFSFTAIQNWNIADKYSVVFSNSNVNGIFKKLTGTIAFDAANPAQSKFDIAIDVASINTGNALQNKHAKEAEWFDATKYPQIKFTSSKIVKSGAGFTATGTLEIKGVKKEVSLPFTFKAAGNAGTFAGSFSINRSDFNVGKKGGEVDEAVKIEVTIPVVK</sequence>
<dbReference type="PANTHER" id="PTHR34406:SF1">
    <property type="entry name" value="PROTEIN YCEI"/>
    <property type="match status" value="1"/>
</dbReference>
<feature type="signal peptide" evidence="1">
    <location>
        <begin position="1"/>
        <end position="24"/>
    </location>
</feature>
<dbReference type="InterPro" id="IPR007372">
    <property type="entry name" value="Lipid/polyisoprenoid-bd_YceI"/>
</dbReference>
<accession>A0A1N7RGR2</accession>
<dbReference type="SUPFAM" id="SSF101874">
    <property type="entry name" value="YceI-like"/>
    <property type="match status" value="1"/>
</dbReference>
<dbReference type="Pfam" id="PF04264">
    <property type="entry name" value="YceI"/>
    <property type="match status" value="1"/>
</dbReference>
<dbReference type="SMART" id="SM00867">
    <property type="entry name" value="YceI"/>
    <property type="match status" value="1"/>
</dbReference>
<evidence type="ECO:0000313" key="3">
    <source>
        <dbReference type="EMBL" id="SIT34174.1"/>
    </source>
</evidence>
<name>A0A1N7RGR2_9BACT</name>
<dbReference type="STRING" id="477680.SAMN05421788_11525"/>
<dbReference type="Proteomes" id="UP000186917">
    <property type="component" value="Unassembled WGS sequence"/>
</dbReference>
<keyword evidence="1" id="KW-0732">Signal</keyword>
<reference evidence="4" key="1">
    <citation type="submission" date="2017-01" db="EMBL/GenBank/DDBJ databases">
        <authorList>
            <person name="Varghese N."/>
            <person name="Submissions S."/>
        </authorList>
    </citation>
    <scope>NUCLEOTIDE SEQUENCE [LARGE SCALE GENOMIC DNA]</scope>
    <source>
        <strain evidence="4">DSM 21054</strain>
    </source>
</reference>
<organism evidence="3 4">
    <name type="scientific">Filimonas lacunae</name>
    <dbReference type="NCBI Taxonomy" id="477680"/>
    <lineage>
        <taxon>Bacteria</taxon>
        <taxon>Pseudomonadati</taxon>
        <taxon>Bacteroidota</taxon>
        <taxon>Chitinophagia</taxon>
        <taxon>Chitinophagales</taxon>
        <taxon>Chitinophagaceae</taxon>
        <taxon>Filimonas</taxon>
    </lineage>
</organism>
<dbReference type="InterPro" id="IPR036761">
    <property type="entry name" value="TTHA0802/YceI-like_sf"/>
</dbReference>
<dbReference type="EMBL" id="FTOR01000015">
    <property type="protein sequence ID" value="SIT34174.1"/>
    <property type="molecule type" value="Genomic_DNA"/>
</dbReference>
<feature type="domain" description="Lipid/polyisoprenoid-binding YceI-like" evidence="2">
    <location>
        <begin position="25"/>
        <end position="175"/>
    </location>
</feature>
<dbReference type="OrthoDB" id="9811006at2"/>
<evidence type="ECO:0000256" key="1">
    <source>
        <dbReference type="SAM" id="SignalP"/>
    </source>
</evidence>
<evidence type="ECO:0000259" key="2">
    <source>
        <dbReference type="SMART" id="SM00867"/>
    </source>
</evidence>
<dbReference type="AlphaFoldDB" id="A0A1N7RGR2"/>
<proteinExistence type="predicted"/>
<feature type="chain" id="PRO_5012952880" evidence="1">
    <location>
        <begin position="25"/>
        <end position="176"/>
    </location>
</feature>
<dbReference type="RefSeq" id="WP_076382596.1">
    <property type="nucleotide sequence ID" value="NZ_AP017422.1"/>
</dbReference>
<keyword evidence="4" id="KW-1185">Reference proteome</keyword>
<evidence type="ECO:0000313" key="4">
    <source>
        <dbReference type="Proteomes" id="UP000186917"/>
    </source>
</evidence>
<dbReference type="Gene3D" id="2.40.128.110">
    <property type="entry name" value="Lipid/polyisoprenoid-binding, YceI-like"/>
    <property type="match status" value="1"/>
</dbReference>